<dbReference type="GO" id="GO:0005524">
    <property type="term" value="F:ATP binding"/>
    <property type="evidence" value="ECO:0007669"/>
    <property type="project" value="UniProtKB-UniRule"/>
</dbReference>
<dbReference type="GO" id="GO:0005829">
    <property type="term" value="C:cytosol"/>
    <property type="evidence" value="ECO:0007669"/>
    <property type="project" value="TreeGrafter"/>
</dbReference>
<proteinExistence type="inferred from homology"/>
<evidence type="ECO:0000256" key="10">
    <source>
        <dbReference type="ARBA" id="ARBA00048743"/>
    </source>
</evidence>
<dbReference type="Pfam" id="PF02223">
    <property type="entry name" value="Thymidylate_kin"/>
    <property type="match status" value="1"/>
</dbReference>
<evidence type="ECO:0000256" key="5">
    <source>
        <dbReference type="ARBA" id="ARBA00022727"/>
    </source>
</evidence>
<comment type="function">
    <text evidence="11 12">Phosphorylation of dTMP to form dTDP in both de novo and salvage pathways of dTTP synthesis.</text>
</comment>
<dbReference type="GO" id="GO:0004798">
    <property type="term" value="F:dTMP kinase activity"/>
    <property type="evidence" value="ECO:0007669"/>
    <property type="project" value="UniProtKB-UniRule"/>
</dbReference>
<evidence type="ECO:0000256" key="1">
    <source>
        <dbReference type="ARBA" id="ARBA00009776"/>
    </source>
</evidence>
<gene>
    <name evidence="12" type="primary">tmk</name>
    <name evidence="14" type="ORF">EDD54_0681</name>
</gene>
<keyword evidence="6 12" id="KW-0547">Nucleotide-binding</keyword>
<dbReference type="HAMAP" id="MF_00165">
    <property type="entry name" value="Thymidylate_kinase"/>
    <property type="match status" value="1"/>
</dbReference>
<keyword evidence="15" id="KW-1185">Reference proteome</keyword>
<comment type="caution">
    <text evidence="14">The sequence shown here is derived from an EMBL/GenBank/DDBJ whole genome shotgun (WGS) entry which is preliminary data.</text>
</comment>
<dbReference type="FunFam" id="3.40.50.300:FF:000225">
    <property type="entry name" value="Thymidylate kinase"/>
    <property type="match status" value="1"/>
</dbReference>
<evidence type="ECO:0000256" key="2">
    <source>
        <dbReference type="ARBA" id="ARBA00012980"/>
    </source>
</evidence>
<evidence type="ECO:0000313" key="15">
    <source>
        <dbReference type="Proteomes" id="UP000294547"/>
    </source>
</evidence>
<dbReference type="PANTHER" id="PTHR10344">
    <property type="entry name" value="THYMIDYLATE KINASE"/>
    <property type="match status" value="1"/>
</dbReference>
<protein>
    <recommendedName>
        <fullName evidence="3 12">Thymidylate kinase</fullName>
        <ecNumber evidence="2 12">2.7.4.9</ecNumber>
    </recommendedName>
    <alternativeName>
        <fullName evidence="9 12">dTMP kinase</fullName>
    </alternativeName>
</protein>
<dbReference type="RefSeq" id="WP_245515624.1">
    <property type="nucleotide sequence ID" value="NZ_BSPM01000008.1"/>
</dbReference>
<dbReference type="CDD" id="cd01672">
    <property type="entry name" value="TMPK"/>
    <property type="match status" value="1"/>
</dbReference>
<evidence type="ECO:0000256" key="12">
    <source>
        <dbReference type="HAMAP-Rule" id="MF_00165"/>
    </source>
</evidence>
<dbReference type="InterPro" id="IPR027417">
    <property type="entry name" value="P-loop_NTPase"/>
</dbReference>
<dbReference type="GO" id="GO:0006233">
    <property type="term" value="P:dTDP biosynthetic process"/>
    <property type="evidence" value="ECO:0007669"/>
    <property type="project" value="InterPro"/>
</dbReference>
<dbReference type="InterPro" id="IPR039430">
    <property type="entry name" value="Thymidylate_kin-like_dom"/>
</dbReference>
<organism evidence="14 15">
    <name type="scientific">Oharaeibacter diazotrophicus</name>
    <dbReference type="NCBI Taxonomy" id="1920512"/>
    <lineage>
        <taxon>Bacteria</taxon>
        <taxon>Pseudomonadati</taxon>
        <taxon>Pseudomonadota</taxon>
        <taxon>Alphaproteobacteria</taxon>
        <taxon>Hyphomicrobiales</taxon>
        <taxon>Pleomorphomonadaceae</taxon>
        <taxon>Oharaeibacter</taxon>
    </lineage>
</organism>
<evidence type="ECO:0000256" key="4">
    <source>
        <dbReference type="ARBA" id="ARBA00022679"/>
    </source>
</evidence>
<accession>A0A4V3CWL0</accession>
<comment type="similarity">
    <text evidence="1 12">Belongs to the thymidylate kinase family.</text>
</comment>
<dbReference type="EC" id="2.7.4.9" evidence="2 12"/>
<dbReference type="InterPro" id="IPR018094">
    <property type="entry name" value="Thymidylate_kinase"/>
</dbReference>
<keyword evidence="8 12" id="KW-0067">ATP-binding</keyword>
<feature type="domain" description="Thymidylate kinase-like" evidence="13">
    <location>
        <begin position="11"/>
        <end position="202"/>
    </location>
</feature>
<comment type="catalytic activity">
    <reaction evidence="10 12">
        <text>dTMP + ATP = dTDP + ADP</text>
        <dbReference type="Rhea" id="RHEA:13517"/>
        <dbReference type="ChEBI" id="CHEBI:30616"/>
        <dbReference type="ChEBI" id="CHEBI:58369"/>
        <dbReference type="ChEBI" id="CHEBI:63528"/>
        <dbReference type="ChEBI" id="CHEBI:456216"/>
        <dbReference type="EC" id="2.7.4.9"/>
    </reaction>
</comment>
<dbReference type="Proteomes" id="UP000294547">
    <property type="component" value="Unassembled WGS sequence"/>
</dbReference>
<keyword evidence="7 12" id="KW-0418">Kinase</keyword>
<dbReference type="SUPFAM" id="SSF52540">
    <property type="entry name" value="P-loop containing nucleoside triphosphate hydrolases"/>
    <property type="match status" value="1"/>
</dbReference>
<evidence type="ECO:0000256" key="9">
    <source>
        <dbReference type="ARBA" id="ARBA00029962"/>
    </source>
</evidence>
<evidence type="ECO:0000256" key="11">
    <source>
        <dbReference type="ARBA" id="ARBA00057735"/>
    </source>
</evidence>
<dbReference type="GO" id="GO:0006235">
    <property type="term" value="P:dTTP biosynthetic process"/>
    <property type="evidence" value="ECO:0007669"/>
    <property type="project" value="UniProtKB-UniRule"/>
</dbReference>
<keyword evidence="5 12" id="KW-0545">Nucleotide biosynthesis</keyword>
<name>A0A4V3CWL0_9HYPH</name>
<evidence type="ECO:0000313" key="14">
    <source>
        <dbReference type="EMBL" id="TDP86798.1"/>
    </source>
</evidence>
<dbReference type="AlphaFoldDB" id="A0A4V3CWL0"/>
<dbReference type="GO" id="GO:0006227">
    <property type="term" value="P:dUDP biosynthetic process"/>
    <property type="evidence" value="ECO:0007669"/>
    <property type="project" value="TreeGrafter"/>
</dbReference>
<evidence type="ECO:0000256" key="7">
    <source>
        <dbReference type="ARBA" id="ARBA00022777"/>
    </source>
</evidence>
<evidence type="ECO:0000256" key="8">
    <source>
        <dbReference type="ARBA" id="ARBA00022840"/>
    </source>
</evidence>
<evidence type="ECO:0000259" key="13">
    <source>
        <dbReference type="Pfam" id="PF02223"/>
    </source>
</evidence>
<reference evidence="14 15" key="1">
    <citation type="submission" date="2019-03" db="EMBL/GenBank/DDBJ databases">
        <title>Genomic Encyclopedia of Type Strains, Phase IV (KMG-IV): sequencing the most valuable type-strain genomes for metagenomic binning, comparative biology and taxonomic classification.</title>
        <authorList>
            <person name="Goeker M."/>
        </authorList>
    </citation>
    <scope>NUCLEOTIDE SEQUENCE [LARGE SCALE GENOMIC DNA]</scope>
    <source>
        <strain evidence="14 15">DSM 102969</strain>
    </source>
</reference>
<evidence type="ECO:0000256" key="6">
    <source>
        <dbReference type="ARBA" id="ARBA00022741"/>
    </source>
</evidence>
<feature type="binding site" evidence="12">
    <location>
        <begin position="13"/>
        <end position="20"/>
    </location>
    <ligand>
        <name>ATP</name>
        <dbReference type="ChEBI" id="CHEBI:30616"/>
    </ligand>
</feature>
<dbReference type="NCBIfam" id="TIGR00041">
    <property type="entry name" value="DTMP_kinase"/>
    <property type="match status" value="1"/>
</dbReference>
<sequence length="217" mass="22797">MSERRGMFITFEGGEGAGKSTQIRRLAERLRATGRDVVTTREPGGSPTAEVIRDFLLSGRARPLGTVGEAWLFAAARLDHVVATIRPALARGAVVLCDRFADSTRVYQGAAGGIDAGLIDHLETVAVDGTTPDLTLVIDVPVEVGLGRVALRSGTAPDRFEADDVAVHEARRRAFLAVAAFDPARCVVVDGSRGVDEVAAEIAAVVADRLAGPADAR</sequence>
<keyword evidence="4 12" id="KW-0808">Transferase</keyword>
<dbReference type="Gene3D" id="3.40.50.300">
    <property type="entry name" value="P-loop containing nucleotide triphosphate hydrolases"/>
    <property type="match status" value="1"/>
</dbReference>
<dbReference type="EMBL" id="SNXY01000006">
    <property type="protein sequence ID" value="TDP86798.1"/>
    <property type="molecule type" value="Genomic_DNA"/>
</dbReference>
<dbReference type="PROSITE" id="PS01331">
    <property type="entry name" value="THYMIDYLATE_KINASE"/>
    <property type="match status" value="1"/>
</dbReference>
<evidence type="ECO:0000256" key="3">
    <source>
        <dbReference type="ARBA" id="ARBA00017144"/>
    </source>
</evidence>
<dbReference type="InterPro" id="IPR018095">
    <property type="entry name" value="Thymidylate_kin_CS"/>
</dbReference>
<dbReference type="PANTHER" id="PTHR10344:SF4">
    <property type="entry name" value="UMP-CMP KINASE 2, MITOCHONDRIAL"/>
    <property type="match status" value="1"/>
</dbReference>